<keyword evidence="3" id="KW-1185">Reference proteome</keyword>
<proteinExistence type="predicted"/>
<sequence length="135" mass="15161">MTDQSGTLLYRWYQQDYYCDSRQNAVNLSKNLRQTVHCHNHNPEPKPIGDEVAFLGLRATNPCSLLKPFTLPREPRAVTPTPQHYAPFTATDVEQARLRSTQSAGCTRRASKTAEGKKGQTSETPRALQGKEETT</sequence>
<reference evidence="3" key="1">
    <citation type="journal article" date="2013" name="Proc. Natl. Acad. Sci. U.S.A.">
        <title>Genome structure and metabolic features in the red seaweed Chondrus crispus shed light on evolution of the Archaeplastida.</title>
        <authorList>
            <person name="Collen J."/>
            <person name="Porcel B."/>
            <person name="Carre W."/>
            <person name="Ball S.G."/>
            <person name="Chaparro C."/>
            <person name="Tonon T."/>
            <person name="Barbeyron T."/>
            <person name="Michel G."/>
            <person name="Noel B."/>
            <person name="Valentin K."/>
            <person name="Elias M."/>
            <person name="Artiguenave F."/>
            <person name="Arun A."/>
            <person name="Aury J.M."/>
            <person name="Barbosa-Neto J.F."/>
            <person name="Bothwell J.H."/>
            <person name="Bouget F.Y."/>
            <person name="Brillet L."/>
            <person name="Cabello-Hurtado F."/>
            <person name="Capella-Gutierrez S."/>
            <person name="Charrier B."/>
            <person name="Cladiere L."/>
            <person name="Cock J.M."/>
            <person name="Coelho S.M."/>
            <person name="Colleoni C."/>
            <person name="Czjzek M."/>
            <person name="Da Silva C."/>
            <person name="Delage L."/>
            <person name="Denoeud F."/>
            <person name="Deschamps P."/>
            <person name="Dittami S.M."/>
            <person name="Gabaldon T."/>
            <person name="Gachon C.M."/>
            <person name="Groisillier A."/>
            <person name="Herve C."/>
            <person name="Jabbari K."/>
            <person name="Katinka M."/>
            <person name="Kloareg B."/>
            <person name="Kowalczyk N."/>
            <person name="Labadie K."/>
            <person name="Leblanc C."/>
            <person name="Lopez P.J."/>
            <person name="McLachlan D.H."/>
            <person name="Meslet-Cladiere L."/>
            <person name="Moustafa A."/>
            <person name="Nehr Z."/>
            <person name="Nyvall Collen P."/>
            <person name="Panaud O."/>
            <person name="Partensky F."/>
            <person name="Poulain J."/>
            <person name="Rensing S.A."/>
            <person name="Rousvoal S."/>
            <person name="Samson G."/>
            <person name="Symeonidi A."/>
            <person name="Weissenbach J."/>
            <person name="Zambounis A."/>
            <person name="Wincker P."/>
            <person name="Boyen C."/>
        </authorList>
    </citation>
    <scope>NUCLEOTIDE SEQUENCE [LARGE SCALE GENOMIC DNA]</scope>
    <source>
        <strain evidence="3">cv. Stackhouse</strain>
    </source>
</reference>
<dbReference type="Gramene" id="CDF32832">
    <property type="protein sequence ID" value="CDF32832"/>
    <property type="gene ID" value="CHC_T00001446001"/>
</dbReference>
<protein>
    <submittedName>
        <fullName evidence="2">Uncharacterized protein</fullName>
    </submittedName>
</protein>
<dbReference type="RefSeq" id="XP_005712633.1">
    <property type="nucleotide sequence ID" value="XM_005712576.1"/>
</dbReference>
<dbReference type="KEGG" id="ccp:CHC_T00001446001"/>
<organism evidence="2 3">
    <name type="scientific">Chondrus crispus</name>
    <name type="common">Carrageen Irish moss</name>
    <name type="synonym">Polymorpha crispa</name>
    <dbReference type="NCBI Taxonomy" id="2769"/>
    <lineage>
        <taxon>Eukaryota</taxon>
        <taxon>Rhodophyta</taxon>
        <taxon>Florideophyceae</taxon>
        <taxon>Rhodymeniophycidae</taxon>
        <taxon>Gigartinales</taxon>
        <taxon>Gigartinaceae</taxon>
        <taxon>Chondrus</taxon>
    </lineage>
</organism>
<gene>
    <name evidence="2" type="ORF">CHC_T00001446001</name>
</gene>
<accession>R7Q2M6</accession>
<dbReference type="EMBL" id="HG001592">
    <property type="protein sequence ID" value="CDF32832.1"/>
    <property type="molecule type" value="Genomic_DNA"/>
</dbReference>
<name>R7Q2M6_CHOCR</name>
<feature type="region of interest" description="Disordered" evidence="1">
    <location>
        <begin position="96"/>
        <end position="135"/>
    </location>
</feature>
<evidence type="ECO:0000313" key="2">
    <source>
        <dbReference type="EMBL" id="CDF32832.1"/>
    </source>
</evidence>
<evidence type="ECO:0000256" key="1">
    <source>
        <dbReference type="SAM" id="MobiDB-lite"/>
    </source>
</evidence>
<evidence type="ECO:0000313" key="3">
    <source>
        <dbReference type="Proteomes" id="UP000012073"/>
    </source>
</evidence>
<dbReference type="GeneID" id="17320349"/>
<dbReference type="Proteomes" id="UP000012073">
    <property type="component" value="Unassembled WGS sequence"/>
</dbReference>
<dbReference type="AlphaFoldDB" id="R7Q2M6"/>